<gene>
    <name evidence="2" type="ORF">CTI12_AA587530</name>
</gene>
<dbReference type="AlphaFoldDB" id="A0A2U1KLU9"/>
<organism evidence="2 3">
    <name type="scientific">Artemisia annua</name>
    <name type="common">Sweet wormwood</name>
    <dbReference type="NCBI Taxonomy" id="35608"/>
    <lineage>
        <taxon>Eukaryota</taxon>
        <taxon>Viridiplantae</taxon>
        <taxon>Streptophyta</taxon>
        <taxon>Embryophyta</taxon>
        <taxon>Tracheophyta</taxon>
        <taxon>Spermatophyta</taxon>
        <taxon>Magnoliopsida</taxon>
        <taxon>eudicotyledons</taxon>
        <taxon>Gunneridae</taxon>
        <taxon>Pentapetalae</taxon>
        <taxon>asterids</taxon>
        <taxon>campanulids</taxon>
        <taxon>Asterales</taxon>
        <taxon>Asteraceae</taxon>
        <taxon>Asteroideae</taxon>
        <taxon>Anthemideae</taxon>
        <taxon>Artemisiinae</taxon>
        <taxon>Artemisia</taxon>
    </lineage>
</organism>
<dbReference type="EMBL" id="PKPP01016399">
    <property type="protein sequence ID" value="PWA37760.1"/>
    <property type="molecule type" value="Genomic_DNA"/>
</dbReference>
<accession>A0A2U1KLU9</accession>
<dbReference type="STRING" id="35608.A0A2U1KLU9"/>
<sequence>MVNVKQSFVIKPGKPTPSVSMCVSELDQEKHITHALIVYFYRPPSGSFSFTLASQELRDSLSQALVHFYPLAGRLHFIPGSGGRVALSCNSSGAIFYEARSSAKIEDFSDFSLPDERRSLVPEVDYALDLHELPLLMVQLTELGCGGISLGMGFSNIMVDGTCASHFIAEWARIARGNPIENQPFLDRSVLLAADPTPPPRFKHDRFEPNSLLIGQSDDQEERNKKITIVMLKLNKNQVQRLKDLANETRPTYISRPFSRFEAVAGHLWRCASMARGHQPMQPTKLYIPVSIRGRMPLPKWYFGNAIIKQAASSNATELVKWPLSYACGKIREAVEVVTEDYVKSALDDTKRQPDLTPFRTSHRIGSTTGSFDGNPNMEIFSWLGIPFEGLDFGWGKSIYMGPAAINVDGKSIVSSCEGEDGSLSVALGFQMAHVENLKKYFYQID</sequence>
<evidence type="ECO:0000313" key="3">
    <source>
        <dbReference type="Proteomes" id="UP000245207"/>
    </source>
</evidence>
<proteinExistence type="inferred from homology"/>
<comment type="caution">
    <text evidence="2">The sequence shown here is derived from an EMBL/GenBank/DDBJ whole genome shotgun (WGS) entry which is preliminary data.</text>
</comment>
<keyword evidence="2" id="KW-0808">Transferase</keyword>
<name>A0A2U1KLU9_ARTAN</name>
<dbReference type="InterPro" id="IPR023213">
    <property type="entry name" value="CAT-like_dom_sf"/>
</dbReference>
<keyword evidence="3" id="KW-1185">Reference proteome</keyword>
<dbReference type="OrthoDB" id="671439at2759"/>
<dbReference type="PANTHER" id="PTHR31642:SF324">
    <property type="entry name" value="SPERMIDINE HYDROXYCINNAMOYL TRANSFERASE"/>
    <property type="match status" value="1"/>
</dbReference>
<protein>
    <submittedName>
        <fullName evidence="2">Transferase, Chloramphenicol acetyltransferase-like domain protein</fullName>
    </submittedName>
</protein>
<dbReference type="PANTHER" id="PTHR31642">
    <property type="entry name" value="TRICHOTHECENE 3-O-ACETYLTRANSFERASE"/>
    <property type="match status" value="1"/>
</dbReference>
<dbReference type="Proteomes" id="UP000245207">
    <property type="component" value="Unassembled WGS sequence"/>
</dbReference>
<dbReference type="Gene3D" id="3.30.559.10">
    <property type="entry name" value="Chloramphenicol acetyltransferase-like domain"/>
    <property type="match status" value="2"/>
</dbReference>
<dbReference type="Pfam" id="PF02458">
    <property type="entry name" value="Transferase"/>
    <property type="match status" value="1"/>
</dbReference>
<comment type="similarity">
    <text evidence="1">Belongs to the plant acyltransferase family.</text>
</comment>
<reference evidence="2 3" key="1">
    <citation type="journal article" date="2018" name="Mol. Plant">
        <title>The genome of Artemisia annua provides insight into the evolution of Asteraceae family and artemisinin biosynthesis.</title>
        <authorList>
            <person name="Shen Q."/>
            <person name="Zhang L."/>
            <person name="Liao Z."/>
            <person name="Wang S."/>
            <person name="Yan T."/>
            <person name="Shi P."/>
            <person name="Liu M."/>
            <person name="Fu X."/>
            <person name="Pan Q."/>
            <person name="Wang Y."/>
            <person name="Lv Z."/>
            <person name="Lu X."/>
            <person name="Zhang F."/>
            <person name="Jiang W."/>
            <person name="Ma Y."/>
            <person name="Chen M."/>
            <person name="Hao X."/>
            <person name="Li L."/>
            <person name="Tang Y."/>
            <person name="Lv G."/>
            <person name="Zhou Y."/>
            <person name="Sun X."/>
            <person name="Brodelius P.E."/>
            <person name="Rose J.K.C."/>
            <person name="Tang K."/>
        </authorList>
    </citation>
    <scope>NUCLEOTIDE SEQUENCE [LARGE SCALE GENOMIC DNA]</scope>
    <source>
        <strain evidence="3">cv. Huhao1</strain>
        <tissue evidence="2">Leaf</tissue>
    </source>
</reference>
<dbReference type="InterPro" id="IPR050317">
    <property type="entry name" value="Plant_Fungal_Acyltransferase"/>
</dbReference>
<evidence type="ECO:0000313" key="2">
    <source>
        <dbReference type="EMBL" id="PWA37760.1"/>
    </source>
</evidence>
<dbReference type="GO" id="GO:0016747">
    <property type="term" value="F:acyltransferase activity, transferring groups other than amino-acyl groups"/>
    <property type="evidence" value="ECO:0007669"/>
    <property type="project" value="TreeGrafter"/>
</dbReference>
<evidence type="ECO:0000256" key="1">
    <source>
        <dbReference type="ARBA" id="ARBA00009861"/>
    </source>
</evidence>